<feature type="compositionally biased region" description="Basic residues" evidence="1">
    <location>
        <begin position="64"/>
        <end position="79"/>
    </location>
</feature>
<gene>
    <name evidence="2" type="ORF">VNI00_006334</name>
</gene>
<reference evidence="2 3" key="1">
    <citation type="submission" date="2024-01" db="EMBL/GenBank/DDBJ databases">
        <title>A draft genome for a cacao thread blight-causing isolate of Paramarasmius palmivorus.</title>
        <authorList>
            <person name="Baruah I.K."/>
            <person name="Bukari Y."/>
            <person name="Amoako-Attah I."/>
            <person name="Meinhardt L.W."/>
            <person name="Bailey B.A."/>
            <person name="Cohen S.P."/>
        </authorList>
    </citation>
    <scope>NUCLEOTIDE SEQUENCE [LARGE SCALE GENOMIC DNA]</scope>
    <source>
        <strain evidence="2 3">GH-12</strain>
    </source>
</reference>
<feature type="region of interest" description="Disordered" evidence="1">
    <location>
        <begin position="17"/>
        <end position="90"/>
    </location>
</feature>
<feature type="region of interest" description="Disordered" evidence="1">
    <location>
        <begin position="313"/>
        <end position="379"/>
    </location>
</feature>
<organism evidence="2 3">
    <name type="scientific">Paramarasmius palmivorus</name>
    <dbReference type="NCBI Taxonomy" id="297713"/>
    <lineage>
        <taxon>Eukaryota</taxon>
        <taxon>Fungi</taxon>
        <taxon>Dikarya</taxon>
        <taxon>Basidiomycota</taxon>
        <taxon>Agaricomycotina</taxon>
        <taxon>Agaricomycetes</taxon>
        <taxon>Agaricomycetidae</taxon>
        <taxon>Agaricales</taxon>
        <taxon>Marasmiineae</taxon>
        <taxon>Marasmiaceae</taxon>
        <taxon>Paramarasmius</taxon>
    </lineage>
</organism>
<proteinExistence type="predicted"/>
<feature type="region of interest" description="Disordered" evidence="1">
    <location>
        <begin position="115"/>
        <end position="142"/>
    </location>
</feature>
<name>A0AAW0D8P3_9AGAR</name>
<dbReference type="Proteomes" id="UP001383192">
    <property type="component" value="Unassembled WGS sequence"/>
</dbReference>
<dbReference type="EMBL" id="JAYKXP010000019">
    <property type="protein sequence ID" value="KAK7047566.1"/>
    <property type="molecule type" value="Genomic_DNA"/>
</dbReference>
<accession>A0AAW0D8P3</accession>
<comment type="caution">
    <text evidence="2">The sequence shown here is derived from an EMBL/GenBank/DDBJ whole genome shotgun (WGS) entry which is preliminary data.</text>
</comment>
<evidence type="ECO:0000313" key="2">
    <source>
        <dbReference type="EMBL" id="KAK7047566.1"/>
    </source>
</evidence>
<evidence type="ECO:0000256" key="1">
    <source>
        <dbReference type="SAM" id="MobiDB-lite"/>
    </source>
</evidence>
<protein>
    <submittedName>
        <fullName evidence="2">Uncharacterized protein</fullName>
    </submittedName>
</protein>
<keyword evidence="3" id="KW-1185">Reference proteome</keyword>
<feature type="compositionally biased region" description="Polar residues" evidence="1">
    <location>
        <begin position="316"/>
        <end position="332"/>
    </location>
</feature>
<evidence type="ECO:0000313" key="3">
    <source>
        <dbReference type="Proteomes" id="UP001383192"/>
    </source>
</evidence>
<sequence>MFQHDLASQEYKAHFGTRSDVDANGQWDGVTRVTRGEPSLSSGIAAPRRLAPAVKSHNLSTSHKQSKLHKSSKPHKSHKSTPPPSYIPPQYAQFQHTQSRTYTTSVRTSDTGFFDLFRKPKSKPPTPTSKSLLRPTSNATTSAFQSQLRSPVYTSGLWSCTPPSLPTFRVVVREKMSSLASAAKQEIKARGVRQDSVQKGHEDMIDPTDSMDLPLSLPISPVQTPARHGSGVEESVGAALLADRLPPPSSPGGSSTNHGDNWRKDLLKAAVSYPFANSNSPVMSPVQSSPSSGNMSTIMIESKSGARIISHPIIDNHSSSPLPKSPSTNHSVTPRGFTGPPGHDPPVPRSSRLHDSGCMDSEEGSHLSHTVVSKRECKPRDIPEHISHISSSQDTLREPYVHRYSRIQPSDKIVDGTCEQVENPKRIPYT</sequence>
<dbReference type="AlphaFoldDB" id="A0AAW0D8P3"/>